<evidence type="ECO:0000256" key="1">
    <source>
        <dbReference type="SAM" id="MobiDB-lite"/>
    </source>
</evidence>
<gene>
    <name evidence="2" type="ORF">CRG98_013062</name>
</gene>
<feature type="region of interest" description="Disordered" evidence="1">
    <location>
        <begin position="62"/>
        <end position="101"/>
    </location>
</feature>
<dbReference type="EMBL" id="PGOL01000671">
    <property type="protein sequence ID" value="PKI66535.1"/>
    <property type="molecule type" value="Genomic_DNA"/>
</dbReference>
<dbReference type="AlphaFoldDB" id="A0A2I0KDC2"/>
<accession>A0A2I0KDC2</accession>
<evidence type="ECO:0000313" key="2">
    <source>
        <dbReference type="EMBL" id="PKI66535.1"/>
    </source>
</evidence>
<protein>
    <submittedName>
        <fullName evidence="2">Uncharacterized protein</fullName>
    </submittedName>
</protein>
<evidence type="ECO:0000313" key="3">
    <source>
        <dbReference type="Proteomes" id="UP000233551"/>
    </source>
</evidence>
<organism evidence="2 3">
    <name type="scientific">Punica granatum</name>
    <name type="common">Pomegranate</name>
    <dbReference type="NCBI Taxonomy" id="22663"/>
    <lineage>
        <taxon>Eukaryota</taxon>
        <taxon>Viridiplantae</taxon>
        <taxon>Streptophyta</taxon>
        <taxon>Embryophyta</taxon>
        <taxon>Tracheophyta</taxon>
        <taxon>Spermatophyta</taxon>
        <taxon>Magnoliopsida</taxon>
        <taxon>eudicotyledons</taxon>
        <taxon>Gunneridae</taxon>
        <taxon>Pentapetalae</taxon>
        <taxon>rosids</taxon>
        <taxon>malvids</taxon>
        <taxon>Myrtales</taxon>
        <taxon>Lythraceae</taxon>
        <taxon>Punica</taxon>
    </lineage>
</organism>
<comment type="caution">
    <text evidence="2">The sequence shown here is derived from an EMBL/GenBank/DDBJ whole genome shotgun (WGS) entry which is preliminary data.</text>
</comment>
<proteinExistence type="predicted"/>
<keyword evidence="3" id="KW-1185">Reference proteome</keyword>
<sequence>MVVHRSIMGARCMGVHGITNPREKKRTFMPSSALNHINASYEQTSRILALLSCRGMLPSLVARGEESGKRPWESRDSARSYGLSDPRGDSRGNSGRTESAR</sequence>
<dbReference type="Proteomes" id="UP000233551">
    <property type="component" value="Unassembled WGS sequence"/>
</dbReference>
<reference evidence="2 3" key="1">
    <citation type="submission" date="2017-11" db="EMBL/GenBank/DDBJ databases">
        <title>De-novo sequencing of pomegranate (Punica granatum L.) genome.</title>
        <authorList>
            <person name="Akparov Z."/>
            <person name="Amiraslanov A."/>
            <person name="Hajiyeva S."/>
            <person name="Abbasov M."/>
            <person name="Kaur K."/>
            <person name="Hamwieh A."/>
            <person name="Solovyev V."/>
            <person name="Salamov A."/>
            <person name="Braich B."/>
            <person name="Kosarev P."/>
            <person name="Mahmoud A."/>
            <person name="Hajiyev E."/>
            <person name="Babayeva S."/>
            <person name="Izzatullayeva V."/>
            <person name="Mammadov A."/>
            <person name="Mammadov A."/>
            <person name="Sharifova S."/>
            <person name="Ojaghi J."/>
            <person name="Eynullazada K."/>
            <person name="Bayramov B."/>
            <person name="Abdulazimova A."/>
            <person name="Shahmuradov I."/>
        </authorList>
    </citation>
    <scope>NUCLEOTIDE SEQUENCE [LARGE SCALE GENOMIC DNA]</scope>
    <source>
        <strain evidence="3">cv. AG2017</strain>
        <tissue evidence="2">Leaf</tissue>
    </source>
</reference>
<feature type="compositionally biased region" description="Basic and acidic residues" evidence="1">
    <location>
        <begin position="63"/>
        <end position="78"/>
    </location>
</feature>
<feature type="compositionally biased region" description="Polar residues" evidence="1">
    <location>
        <begin position="91"/>
        <end position="101"/>
    </location>
</feature>
<name>A0A2I0KDC2_PUNGR</name>